<evidence type="ECO:0000259" key="4">
    <source>
        <dbReference type="PROSITE" id="PS50043"/>
    </source>
</evidence>
<dbReference type="SUPFAM" id="SSF52540">
    <property type="entry name" value="P-loop containing nucleoside triphosphate hydrolases"/>
    <property type="match status" value="1"/>
</dbReference>
<evidence type="ECO:0000256" key="1">
    <source>
        <dbReference type="ARBA" id="ARBA00023015"/>
    </source>
</evidence>
<dbReference type="CDD" id="cd06170">
    <property type="entry name" value="LuxR_C_like"/>
    <property type="match status" value="1"/>
</dbReference>
<dbReference type="SUPFAM" id="SSF46894">
    <property type="entry name" value="C-terminal effector domain of the bipartite response regulators"/>
    <property type="match status" value="1"/>
</dbReference>
<dbReference type="InterPro" id="IPR027417">
    <property type="entry name" value="P-loop_NTPase"/>
</dbReference>
<dbReference type="GO" id="GO:0003677">
    <property type="term" value="F:DNA binding"/>
    <property type="evidence" value="ECO:0007669"/>
    <property type="project" value="UniProtKB-KW"/>
</dbReference>
<dbReference type="InterPro" id="IPR016032">
    <property type="entry name" value="Sig_transdc_resp-reg_C-effctor"/>
</dbReference>
<proteinExistence type="predicted"/>
<evidence type="ECO:0000256" key="2">
    <source>
        <dbReference type="ARBA" id="ARBA00023125"/>
    </source>
</evidence>
<dbReference type="EMBL" id="JACCFK010000001">
    <property type="protein sequence ID" value="NYI90984.1"/>
    <property type="molecule type" value="Genomic_DNA"/>
</dbReference>
<reference evidence="5 6" key="1">
    <citation type="submission" date="2020-07" db="EMBL/GenBank/DDBJ databases">
        <title>Sequencing the genomes of 1000 actinobacteria strains.</title>
        <authorList>
            <person name="Klenk H.-P."/>
        </authorList>
    </citation>
    <scope>NUCLEOTIDE SEQUENCE [LARGE SCALE GENOMIC DNA]</scope>
    <source>
        <strain evidence="5 6">DSM 104006</strain>
    </source>
</reference>
<dbReference type="PROSITE" id="PS00622">
    <property type="entry name" value="HTH_LUXR_1"/>
    <property type="match status" value="1"/>
</dbReference>
<evidence type="ECO:0000313" key="5">
    <source>
        <dbReference type="EMBL" id="NYI90984.1"/>
    </source>
</evidence>
<gene>
    <name evidence="5" type="ORF">HNR02_004307</name>
</gene>
<keyword evidence="1" id="KW-0805">Transcription regulation</keyword>
<dbReference type="Pfam" id="PF13191">
    <property type="entry name" value="AAA_16"/>
    <property type="match status" value="1"/>
</dbReference>
<dbReference type="PRINTS" id="PR00038">
    <property type="entry name" value="HTHLUXR"/>
</dbReference>
<dbReference type="Pfam" id="PF00196">
    <property type="entry name" value="GerE"/>
    <property type="match status" value="1"/>
</dbReference>
<dbReference type="InterPro" id="IPR036388">
    <property type="entry name" value="WH-like_DNA-bd_sf"/>
</dbReference>
<keyword evidence="2 5" id="KW-0238">DNA-binding</keyword>
<dbReference type="GO" id="GO:0006355">
    <property type="term" value="P:regulation of DNA-templated transcription"/>
    <property type="evidence" value="ECO:0007669"/>
    <property type="project" value="InterPro"/>
</dbReference>
<evidence type="ECO:0000256" key="3">
    <source>
        <dbReference type="ARBA" id="ARBA00023163"/>
    </source>
</evidence>
<protein>
    <submittedName>
        <fullName evidence="5">DNA-binding CsgD family transcriptional regulator</fullName>
    </submittedName>
</protein>
<dbReference type="PANTHER" id="PTHR44688">
    <property type="entry name" value="DNA-BINDING TRANSCRIPTIONAL ACTIVATOR DEVR_DOSR"/>
    <property type="match status" value="1"/>
</dbReference>
<dbReference type="RefSeq" id="WP_179774929.1">
    <property type="nucleotide sequence ID" value="NZ_JACCFK010000001.1"/>
</dbReference>
<dbReference type="InterPro" id="IPR041664">
    <property type="entry name" value="AAA_16"/>
</dbReference>
<dbReference type="InterPro" id="IPR000792">
    <property type="entry name" value="Tscrpt_reg_LuxR_C"/>
</dbReference>
<name>A0A853B898_9PSEU</name>
<dbReference type="PANTHER" id="PTHR44688:SF16">
    <property type="entry name" value="DNA-BINDING TRANSCRIPTIONAL ACTIVATOR DEVR_DOSR"/>
    <property type="match status" value="1"/>
</dbReference>
<dbReference type="SMART" id="SM00421">
    <property type="entry name" value="HTH_LUXR"/>
    <property type="match status" value="1"/>
</dbReference>
<dbReference type="Proteomes" id="UP000549616">
    <property type="component" value="Unassembled WGS sequence"/>
</dbReference>
<dbReference type="PROSITE" id="PS50043">
    <property type="entry name" value="HTH_LUXR_2"/>
    <property type="match status" value="1"/>
</dbReference>
<feature type="domain" description="HTH luxR-type" evidence="4">
    <location>
        <begin position="769"/>
        <end position="831"/>
    </location>
</feature>
<keyword evidence="6" id="KW-1185">Reference proteome</keyword>
<dbReference type="AlphaFoldDB" id="A0A853B898"/>
<keyword evidence="3" id="KW-0804">Transcription</keyword>
<dbReference type="Gene3D" id="1.10.10.10">
    <property type="entry name" value="Winged helix-like DNA-binding domain superfamily/Winged helix DNA-binding domain"/>
    <property type="match status" value="1"/>
</dbReference>
<accession>A0A853B898</accession>
<comment type="caution">
    <text evidence="5">The sequence shown here is derived from an EMBL/GenBank/DDBJ whole genome shotgun (WGS) entry which is preliminary data.</text>
</comment>
<organism evidence="5 6">
    <name type="scientific">Amycolatopsis endophytica</name>
    <dbReference type="NCBI Taxonomy" id="860233"/>
    <lineage>
        <taxon>Bacteria</taxon>
        <taxon>Bacillati</taxon>
        <taxon>Actinomycetota</taxon>
        <taxon>Actinomycetes</taxon>
        <taxon>Pseudonocardiales</taxon>
        <taxon>Pseudonocardiaceae</taxon>
        <taxon>Amycolatopsis</taxon>
    </lineage>
</organism>
<evidence type="ECO:0000313" key="6">
    <source>
        <dbReference type="Proteomes" id="UP000549616"/>
    </source>
</evidence>
<sequence length="831" mass="88531">MGADAVGQVALRGRDRELTVLRRALGDARDGRGGGLVVLGGPGSGRSALLAAARAEASGFTVRAARGVESERGLPHCGLLQLLPGQADPPTDPLRLGHTVHAAIAQVPAPLLCLVDDADLLDPESREALAFAARRLSALPVLVLFSATGPIDGLPGLWLDPLDREASARVVADHGVADPAPDLLDLASGNPLALTELAATGHIPPHSRLRASVRARLAGLGPGARDLVLMAALDDWLDVDTMVRAAGRSGVDLRSLEDAREAGFVRLDGDHVVAASPLLQTLLREEAPLADRRAVHALLLSVLDPVRHRLRCTWHRAALAGGAEPELAGELLESAAEFWLAGRPRRARALLRQARPLARGTSVRGIADLVQGSLEMREGTPAVASETLLVAANQLSGSQRDLAVTALMLAGEASCVAGDYVRYYAIADRARRLHRPDDSARIRLVLDHFAGMSDAYRGRHDRAAGPLRRVVGLGEMLDEPATKIWASQAAYTLGDAARAHELAVAAVTGASSRGTAALVPWALVYVALSELLLDRHSSALSNALEGLRMARAIGQPNSAVDHLTILALEAALRGDRDTTRTRLAAASHEVATRGLGRPGAFSTWASACVDLADDRPEDALDRFRLMAAGTGRVHPGVRAMATPHFVEAAARCGQQAKAAAALAPFEDWARSTGSDVRLALSHRCRALLGDADADDHFETAIGLHRSSQTALELAKTELFYAHRLRRNRKARAARELLREALKIFQRYDAPHWAERTTAELRAAGESVGGCGKTAELTPQQLQIARLVAGGATNREIAAQLVISHRTVDHHLRNIFARMGLRSRVELAARFR</sequence>